<evidence type="ECO:0000313" key="2">
    <source>
        <dbReference type="EMBL" id="CDS02758.1"/>
    </source>
</evidence>
<evidence type="ECO:0000256" key="1">
    <source>
        <dbReference type="SAM" id="SignalP"/>
    </source>
</evidence>
<gene>
    <name evidence="2" type="ORF">LRAMOSA00162</name>
</gene>
<feature type="signal peptide" evidence="1">
    <location>
        <begin position="1"/>
        <end position="24"/>
    </location>
</feature>
<dbReference type="Pfam" id="PF12296">
    <property type="entry name" value="HsbA"/>
    <property type="match status" value="1"/>
</dbReference>
<proteinExistence type="predicted"/>
<dbReference type="InterPro" id="IPR021054">
    <property type="entry name" value="Cell_wall_mannoprotein_1"/>
</dbReference>
<dbReference type="AlphaFoldDB" id="A0A077W9J0"/>
<keyword evidence="1" id="KW-0732">Signal</keyword>
<dbReference type="PANTHER" id="PTHR38123">
    <property type="entry name" value="CELL WALL SERINE-THREONINE-RICH GALACTOMANNOPROTEIN MP1 (AFU_ORTHOLOGUE AFUA_4G03240)"/>
    <property type="match status" value="1"/>
</dbReference>
<sequence length="181" mass="19862">MRYLSFSFTTIVLAAVNVALIANAQQYRDCAVDLSTIDSYVKDVASRVSRWQPSDGYGAALRIHATEQKVEGLIEEATSTCKFGSEISTSQADTILNGMDPLVSNIESALSAVIQKKPAFDSVPLVTPLVSSDIQHLYAKTYGLENTLLSDVPDSRREKATTYMNRINSAFSAVYRTYGLY</sequence>
<dbReference type="OrthoDB" id="3485059at2759"/>
<feature type="chain" id="PRO_5001726174" evidence="1">
    <location>
        <begin position="25"/>
        <end position="181"/>
    </location>
</feature>
<name>A0A077W9J0_9FUNG</name>
<dbReference type="EMBL" id="LK023313">
    <property type="protein sequence ID" value="CDS02758.1"/>
    <property type="molecule type" value="Genomic_DNA"/>
</dbReference>
<reference evidence="2" key="1">
    <citation type="journal article" date="2014" name="Genome Announc.">
        <title>De novo whole-genome sequence and genome annotation of Lichtheimia ramosa.</title>
        <authorList>
            <person name="Linde J."/>
            <person name="Schwartze V."/>
            <person name="Binder U."/>
            <person name="Lass-Florl C."/>
            <person name="Voigt K."/>
            <person name="Horn F."/>
        </authorList>
    </citation>
    <scope>NUCLEOTIDE SEQUENCE</scope>
    <source>
        <strain evidence="2">JMRC FSU:6197</strain>
    </source>
</reference>
<protein>
    <submittedName>
        <fullName evidence="2">Uncharacterized protein</fullName>
    </submittedName>
</protein>
<dbReference type="Gene3D" id="1.20.1280.140">
    <property type="match status" value="1"/>
</dbReference>
<organism evidence="2">
    <name type="scientific">Lichtheimia ramosa</name>
    <dbReference type="NCBI Taxonomy" id="688394"/>
    <lineage>
        <taxon>Eukaryota</taxon>
        <taxon>Fungi</taxon>
        <taxon>Fungi incertae sedis</taxon>
        <taxon>Mucoromycota</taxon>
        <taxon>Mucoromycotina</taxon>
        <taxon>Mucoromycetes</taxon>
        <taxon>Mucorales</taxon>
        <taxon>Lichtheimiaceae</taxon>
        <taxon>Lichtheimia</taxon>
    </lineage>
</organism>
<dbReference type="GO" id="GO:0005576">
    <property type="term" value="C:extracellular region"/>
    <property type="evidence" value="ECO:0007669"/>
    <property type="project" value="TreeGrafter"/>
</dbReference>
<dbReference type="PANTHER" id="PTHR38123:SF1">
    <property type="entry name" value="HYDROPHOBIC SURFACE BINDING PROTEIN"/>
    <property type="match status" value="1"/>
</dbReference>
<accession>A0A077W9J0</accession>